<evidence type="ECO:0000313" key="2">
    <source>
        <dbReference type="Proteomes" id="UP001595812"/>
    </source>
</evidence>
<dbReference type="RefSeq" id="WP_386101653.1">
    <property type="nucleotide sequence ID" value="NZ_JBHSAT010000022.1"/>
</dbReference>
<accession>A0ABV8AN35</accession>
<comment type="caution">
    <text evidence="1">The sequence shown here is derived from an EMBL/GenBank/DDBJ whole genome shotgun (WGS) entry which is preliminary data.</text>
</comment>
<keyword evidence="2" id="KW-1185">Reference proteome</keyword>
<reference evidence="2" key="1">
    <citation type="journal article" date="2019" name="Int. J. Syst. Evol. Microbiol.">
        <title>The Global Catalogue of Microorganisms (GCM) 10K type strain sequencing project: providing services to taxonomists for standard genome sequencing and annotation.</title>
        <authorList>
            <consortium name="The Broad Institute Genomics Platform"/>
            <consortium name="The Broad Institute Genome Sequencing Center for Infectious Disease"/>
            <person name="Wu L."/>
            <person name="Ma J."/>
        </authorList>
    </citation>
    <scope>NUCLEOTIDE SEQUENCE [LARGE SCALE GENOMIC DNA]</scope>
    <source>
        <strain evidence="2">CECT 8979</strain>
    </source>
</reference>
<proteinExistence type="predicted"/>
<dbReference type="EMBL" id="JBHSAT010000022">
    <property type="protein sequence ID" value="MFC3878054.1"/>
    <property type="molecule type" value="Genomic_DNA"/>
</dbReference>
<sequence>MSNQPDPINITVTVDTENITEANKKLMVVFSQGLGGPVEDPGHPENYTSEVQKNQKLTWTAVAKNGQTPVFFQNVKHEDGKSIMKEIKRGNGHNVYVAKVRNDNSVNNNDEEEYSIMIGMAGYEGISGSNENGPIVYLGNQVAYMDSYQNNIWHIVPNAPFEIEGIAGYNTTGVIAYSGNQVAYMDDYSSGQWHMLSNAPFTIEGISGENSRGAIIYSGNQVAYMNSNANNVWTPLANAPFSIEGITGRNSDGVLAYAGNQVAYMPNYSNNQWISATNAPFDIEGISGSNTNGTVIYAGNRVCRSNNGVWTEVANAPFIIEGIAGNSTRGPIVFSGPQVQYMSNYTENAWHAVANMPFDTRSFTIDPRLKLKIDGSR</sequence>
<protein>
    <submittedName>
        <fullName evidence="1">Uncharacterized protein</fullName>
    </submittedName>
</protein>
<dbReference type="Proteomes" id="UP001595812">
    <property type="component" value="Unassembled WGS sequence"/>
</dbReference>
<organism evidence="1 2">
    <name type="scientific">Winogradskyella maritima</name>
    <dbReference type="NCBI Taxonomy" id="1517766"/>
    <lineage>
        <taxon>Bacteria</taxon>
        <taxon>Pseudomonadati</taxon>
        <taxon>Bacteroidota</taxon>
        <taxon>Flavobacteriia</taxon>
        <taxon>Flavobacteriales</taxon>
        <taxon>Flavobacteriaceae</taxon>
        <taxon>Winogradskyella</taxon>
    </lineage>
</organism>
<gene>
    <name evidence="1" type="ORF">ACFOSX_12520</name>
</gene>
<evidence type="ECO:0000313" key="1">
    <source>
        <dbReference type="EMBL" id="MFC3878054.1"/>
    </source>
</evidence>
<name>A0ABV8AN35_9FLAO</name>